<reference evidence="3" key="1">
    <citation type="submission" date="2011-04" db="EMBL/GenBank/DDBJ databases">
        <title>Evolution of plant cell wall degrading machinery underlies the functional diversity of forest fungi.</title>
        <authorList>
            <consortium name="US DOE Joint Genome Institute (JGI-PGF)"/>
            <person name="Eastwood D.C."/>
            <person name="Floudas D."/>
            <person name="Binder M."/>
            <person name="Majcherczyk A."/>
            <person name="Schneider P."/>
            <person name="Aerts A."/>
            <person name="Asiegbu F.O."/>
            <person name="Baker S.E."/>
            <person name="Barry K."/>
            <person name="Bendiksby M."/>
            <person name="Blumentritt M."/>
            <person name="Coutinho P.M."/>
            <person name="Cullen D."/>
            <person name="Cullen D."/>
            <person name="Gathman A."/>
            <person name="Goodell B."/>
            <person name="Henrissat B."/>
            <person name="Ihrmark K."/>
            <person name="Kauserud H."/>
            <person name="Kohler A."/>
            <person name="LaButti K."/>
            <person name="Lapidus A."/>
            <person name="Lavin J.L."/>
            <person name="Lee Y.-H."/>
            <person name="Lindquist E."/>
            <person name="Lilly W."/>
            <person name="Lucas S."/>
            <person name="Morin E."/>
            <person name="Murat C."/>
            <person name="Oguiza J.A."/>
            <person name="Park J."/>
            <person name="Pisabarro A.G."/>
            <person name="Riley R."/>
            <person name="Rosling A."/>
            <person name="Salamov A."/>
            <person name="Schmidt O."/>
            <person name="Schmutz J."/>
            <person name="Skrede I."/>
            <person name="Stenlid J."/>
            <person name="Wiebenga A."/>
            <person name="Xie X."/>
            <person name="Kues U."/>
            <person name="Hibbett D.S."/>
            <person name="Hoffmeister D."/>
            <person name="Hogberg N."/>
            <person name="Martin F."/>
            <person name="Grigoriev I.V."/>
            <person name="Watkinson S.C."/>
        </authorList>
    </citation>
    <scope>NUCLEOTIDE SEQUENCE</scope>
    <source>
        <strain evidence="3">S7.9</strain>
    </source>
</reference>
<evidence type="ECO:0000256" key="1">
    <source>
        <dbReference type="SAM" id="MobiDB-lite"/>
    </source>
</evidence>
<accession>F8P0B5</accession>
<feature type="compositionally biased region" description="Polar residues" evidence="1">
    <location>
        <begin position="25"/>
        <end position="35"/>
    </location>
</feature>
<evidence type="ECO:0000313" key="3">
    <source>
        <dbReference type="EMBL" id="EGO23488.1"/>
    </source>
</evidence>
<gene>
    <name evidence="3" type="ORF">SERLADRAFT_438796</name>
</gene>
<dbReference type="AlphaFoldDB" id="F8P0B5"/>
<proteinExistence type="predicted"/>
<keyword evidence="2" id="KW-1133">Transmembrane helix</keyword>
<dbReference type="PANTHER" id="PTHR46579">
    <property type="entry name" value="F5/8 TYPE C DOMAIN-CONTAINING PROTEIN-RELATED"/>
    <property type="match status" value="1"/>
</dbReference>
<dbReference type="PANTHER" id="PTHR46579:SF1">
    <property type="entry name" value="F5_8 TYPE C DOMAIN-CONTAINING PROTEIN"/>
    <property type="match status" value="1"/>
</dbReference>
<keyword evidence="2" id="KW-0812">Transmembrane</keyword>
<protein>
    <recommendedName>
        <fullName evidence="4">DUF4218 domain-containing protein</fullName>
    </recommendedName>
</protein>
<sequence>MALGSKEGAEDEGVSGTQAKILASTLASSQPSHSLPETRLPGEDYPPVESSRTKESDDCNCRALKLLSSINSELDRRSRSLPNKIAKLDFGNPGTFVRHAPKKLPNATANEAFILQESWLSETVQSLIDLGQSGNKDVEGQRLGLLREVTAEYQRLEDVKQQQWLVFKARHELLEQMSEADGPLLLSTERYFRQSCMPPLLLATIFLAVVLHIMGGIAWPDSHFTLAALRVIIAGSFAFMRSAQGLPSKLSKEELELLDDLPKDIRTALNRFDLAPDIVEYACCPACFSTYKPDKSLPTLYPQHCTYCETPSDDVCGEPLLTSQVKVGGTSLNNDAGPKPFKVFAYQPLSSWLARLFSRPDLETYMDSVWDPATSGDEWRDIWDATALHELKGPDGKPYAVKPPGAAHLVFSLFVDWFNPYGNKKAGKYKLENVYLVGLIPGPHEPKLHHMNNILRPLVNDLPQLWEHGILLGRTWSKPFGRLVRCALGPLICDLPALHKRAGFASYSAEAFCSFCQLPENEITNLNKATWPRRSWKDHLRQADDWKNARTQDAREKVFARWGLRWSELLCLPYWDVTKFTVLDAMHNLFLGEFQHHCRQVWGIDIKSGEKNPKKMKPHSPEQQAIEIEKGRRGIEKLSSNTLKQLRKGYVMAFAILNEVVVEGSSFTKTAYINALLNWYRENPGRNICIPTVLNDAITNFVLQGMEHPDVSKFCLLSKEHLNKIQADIKNTSYPSWMVRPPHNFGSPSHGKLKADQWRTVCTVSLVLSLVPMWGSATSTDKEKLLLHNFIDLVIAVEISVKRSTSPARIALYNFHMTRYLKTLRELFADHQLQPNHHLSLHLDECLSLFGPVHSWWAFPFERYNGIIRDLNSNQKPGEMEKSFLKYFCIGANLRAFASRIKFPQTELYDLMMKSFHRAFIEPNSSLLSDFLSYETTSTSSTAYSMELSEDVYKALLDRLNAGSSPHQLQFIRWDSDVKGTNTYLLDHKAQSIKSVKLDGVSFSIPKSSLGNSFVLFKSLTVAGAITAGQICQIFVHHRVAAMDHSTDETFLVVQEYESLSPSDKDKDPFLAFENLGAQLYYNRFKSHPCVLKLSDIVSHFSCLAYVPEDIGQECIIAKSLDRSWILVS</sequence>
<evidence type="ECO:0008006" key="4">
    <source>
        <dbReference type="Google" id="ProtNLM"/>
    </source>
</evidence>
<name>F8P0B5_SERL9</name>
<feature type="transmembrane region" description="Helical" evidence="2">
    <location>
        <begin position="200"/>
        <end position="219"/>
    </location>
</feature>
<dbReference type="EMBL" id="GL945435">
    <property type="protein sequence ID" value="EGO23488.1"/>
    <property type="molecule type" value="Genomic_DNA"/>
</dbReference>
<organism>
    <name type="scientific">Serpula lacrymans var. lacrymans (strain S7.9)</name>
    <name type="common">Dry rot fungus</name>
    <dbReference type="NCBI Taxonomy" id="578457"/>
    <lineage>
        <taxon>Eukaryota</taxon>
        <taxon>Fungi</taxon>
        <taxon>Dikarya</taxon>
        <taxon>Basidiomycota</taxon>
        <taxon>Agaricomycotina</taxon>
        <taxon>Agaricomycetes</taxon>
        <taxon>Agaricomycetidae</taxon>
        <taxon>Boletales</taxon>
        <taxon>Coniophorineae</taxon>
        <taxon>Serpulaceae</taxon>
        <taxon>Serpula</taxon>
    </lineage>
</organism>
<dbReference type="Proteomes" id="UP000008064">
    <property type="component" value="Unassembled WGS sequence"/>
</dbReference>
<keyword evidence="2" id="KW-0472">Membrane</keyword>
<feature type="region of interest" description="Disordered" evidence="1">
    <location>
        <begin position="1"/>
        <end position="56"/>
    </location>
</feature>
<dbReference type="RefSeq" id="XP_007319250.1">
    <property type="nucleotide sequence ID" value="XM_007319188.1"/>
</dbReference>
<dbReference type="OrthoDB" id="3269001at2759"/>
<evidence type="ECO:0000256" key="2">
    <source>
        <dbReference type="SAM" id="Phobius"/>
    </source>
</evidence>
<dbReference type="KEGG" id="sla:SERLADRAFT_438796"/>
<dbReference type="GeneID" id="18815090"/>
<dbReference type="HOGENOM" id="CLU_002101_0_0_1"/>